<evidence type="ECO:0000313" key="2">
    <source>
        <dbReference type="EMBL" id="CAG4905440.1"/>
    </source>
</evidence>
<comment type="caution">
    <text evidence="2">The sequence shown here is derived from an EMBL/GenBank/DDBJ whole genome shotgun (WGS) entry which is preliminary data.</text>
</comment>
<dbReference type="Proteomes" id="UP000789752">
    <property type="component" value="Unassembled WGS sequence"/>
</dbReference>
<keyword evidence="3" id="KW-1185">Reference proteome</keyword>
<gene>
    <name evidence="2" type="ORF">R54767_03194</name>
</gene>
<feature type="compositionally biased region" description="Basic residues" evidence="1">
    <location>
        <begin position="195"/>
        <end position="216"/>
    </location>
</feature>
<evidence type="ECO:0000256" key="1">
    <source>
        <dbReference type="SAM" id="MobiDB-lite"/>
    </source>
</evidence>
<dbReference type="EMBL" id="CAJQYY010000018">
    <property type="protein sequence ID" value="CAG4905440.1"/>
    <property type="molecule type" value="Genomic_DNA"/>
</dbReference>
<accession>A0ABN7QLB5</accession>
<feature type="region of interest" description="Disordered" evidence="1">
    <location>
        <begin position="180"/>
        <end position="216"/>
    </location>
</feature>
<feature type="region of interest" description="Disordered" evidence="1">
    <location>
        <begin position="1"/>
        <end position="20"/>
    </location>
</feature>
<feature type="compositionally biased region" description="Basic and acidic residues" evidence="1">
    <location>
        <begin position="180"/>
        <end position="189"/>
    </location>
</feature>
<evidence type="ECO:0000313" key="3">
    <source>
        <dbReference type="Proteomes" id="UP000789752"/>
    </source>
</evidence>
<protein>
    <submittedName>
        <fullName evidence="2">Uncharacterized protein</fullName>
    </submittedName>
</protein>
<name>A0ABN7QLB5_9BURK</name>
<feature type="compositionally biased region" description="Low complexity" evidence="1">
    <location>
        <begin position="1"/>
        <end position="14"/>
    </location>
</feature>
<proteinExistence type="predicted"/>
<reference evidence="2 3" key="1">
    <citation type="submission" date="2021-04" db="EMBL/GenBank/DDBJ databases">
        <authorList>
            <person name="Vanwijnsberghe S."/>
        </authorList>
    </citation>
    <scope>NUCLEOTIDE SEQUENCE [LARGE SCALE GENOMIC DNA]</scope>
    <source>
        <strain evidence="2 3">LMG 32171</strain>
    </source>
</reference>
<sequence>MAPREASPSSSRPRWSAHDLISRTAPPVTQGSFIPLRATRVAEWPLDGAGIRGRRSPIAIERAIAIADVSAFANVCTRASASADAGASANARRALCRSAMRVARSRVDDCFVTDMDRARDGIARGPMPCEVWGRHFVGCHSPAMTHQEKMSCRSAFLLPTFLWQAKEKYVPPRTGATLIDRHEYKERPKQTHSFGTKKRKCRPAKGAKKNLKPSER</sequence>
<organism evidence="2 3">
    <name type="scientific">Paraburkholderia gardini</name>
    <dbReference type="NCBI Taxonomy" id="2823469"/>
    <lineage>
        <taxon>Bacteria</taxon>
        <taxon>Pseudomonadati</taxon>
        <taxon>Pseudomonadota</taxon>
        <taxon>Betaproteobacteria</taxon>
        <taxon>Burkholderiales</taxon>
        <taxon>Burkholderiaceae</taxon>
        <taxon>Paraburkholderia</taxon>
    </lineage>
</organism>